<proteinExistence type="predicted"/>
<keyword evidence="4" id="KW-1185">Reference proteome</keyword>
<dbReference type="EMBL" id="JASCZI010241731">
    <property type="protein sequence ID" value="MED6205949.1"/>
    <property type="molecule type" value="Genomic_DNA"/>
</dbReference>
<accession>A0ABU6Y9K8</accession>
<reference evidence="3 4" key="1">
    <citation type="journal article" date="2023" name="Plants (Basel)">
        <title>Bridging the Gap: Combining Genomics and Transcriptomics Approaches to Understand Stylosanthes scabra, an Orphan Legume from the Brazilian Caatinga.</title>
        <authorList>
            <person name="Ferreira-Neto J.R.C."/>
            <person name="da Silva M.D."/>
            <person name="Binneck E."/>
            <person name="de Melo N.F."/>
            <person name="da Silva R.H."/>
            <person name="de Melo A.L.T.M."/>
            <person name="Pandolfi V."/>
            <person name="Bustamante F.O."/>
            <person name="Brasileiro-Vidal A.C."/>
            <person name="Benko-Iseppon A.M."/>
        </authorList>
    </citation>
    <scope>NUCLEOTIDE SEQUENCE [LARGE SCALE GENOMIC DNA]</scope>
    <source>
        <tissue evidence="3">Leaves</tissue>
    </source>
</reference>
<evidence type="ECO:0000256" key="1">
    <source>
        <dbReference type="SAM" id="MobiDB-lite"/>
    </source>
</evidence>
<dbReference type="PANTHER" id="PTHR39267:SF1">
    <property type="entry name" value="SURVIVAL MOTOR NEURON PROTEIN"/>
    <property type="match status" value="1"/>
</dbReference>
<sequence>MGKEGELWDDSALINAFDHAISTYKKMHNKNKNKSKDDSVEAEVEAEAEGETVMGATSEENGRNLDTARDVDEKSNIAATDTSNLGETSSVPILGDNHHAESQVEQTCQDSTSGQGITNELAGYAYEQGVDEYNQLVSQYNELEEKRLKIWEQLNQFGAWNYQYDATATSAGVPYSNAQDYSMSPYQVSDPSVVCTCCPCFSQCSMAPCTTAPGYSVDESGIGKPCNSHHAEMDRKMPFPCEDGKIHKIAMGAAEKALSSVRTTISGDSNVNEEKERTISEPKQTSGSGTDLTAVLNAWYSAGFYTGKYLAEQSMANQR</sequence>
<feature type="compositionally biased region" description="Basic and acidic residues" evidence="1">
    <location>
        <begin position="60"/>
        <end position="75"/>
    </location>
</feature>
<evidence type="ECO:0000313" key="3">
    <source>
        <dbReference type="EMBL" id="MED6205949.1"/>
    </source>
</evidence>
<dbReference type="Proteomes" id="UP001341840">
    <property type="component" value="Unassembled WGS sequence"/>
</dbReference>
<feature type="region of interest" description="Disordered" evidence="1">
    <location>
        <begin position="28"/>
        <end position="75"/>
    </location>
</feature>
<evidence type="ECO:0000313" key="4">
    <source>
        <dbReference type="Proteomes" id="UP001341840"/>
    </source>
</evidence>
<dbReference type="PANTHER" id="PTHR39267">
    <property type="entry name" value="SURVIVAL MOTOR NEURON-LIKE PROTEIN 1"/>
    <property type="match status" value="1"/>
</dbReference>
<dbReference type="InterPro" id="IPR049481">
    <property type="entry name" value="SMN_G2-BD"/>
</dbReference>
<feature type="region of interest" description="Disordered" evidence="1">
    <location>
        <begin position="265"/>
        <end position="288"/>
    </location>
</feature>
<dbReference type="InterPro" id="IPR040424">
    <property type="entry name" value="Smn1"/>
</dbReference>
<comment type="caution">
    <text evidence="3">The sequence shown here is derived from an EMBL/GenBank/DDBJ whole genome shotgun (WGS) entry which is preliminary data.</text>
</comment>
<protein>
    <recommendedName>
        <fullName evidence="2">Survival Motor Neuron Gemin2-binding domain-containing protein</fullName>
    </recommendedName>
</protein>
<gene>
    <name evidence="3" type="ORF">PIB30_022395</name>
</gene>
<name>A0ABU6Y9K8_9FABA</name>
<feature type="domain" description="Survival Motor Neuron Gemin2-binding" evidence="2">
    <location>
        <begin position="1"/>
        <end position="28"/>
    </location>
</feature>
<organism evidence="3 4">
    <name type="scientific">Stylosanthes scabra</name>
    <dbReference type="NCBI Taxonomy" id="79078"/>
    <lineage>
        <taxon>Eukaryota</taxon>
        <taxon>Viridiplantae</taxon>
        <taxon>Streptophyta</taxon>
        <taxon>Embryophyta</taxon>
        <taxon>Tracheophyta</taxon>
        <taxon>Spermatophyta</taxon>
        <taxon>Magnoliopsida</taxon>
        <taxon>eudicotyledons</taxon>
        <taxon>Gunneridae</taxon>
        <taxon>Pentapetalae</taxon>
        <taxon>rosids</taxon>
        <taxon>fabids</taxon>
        <taxon>Fabales</taxon>
        <taxon>Fabaceae</taxon>
        <taxon>Papilionoideae</taxon>
        <taxon>50 kb inversion clade</taxon>
        <taxon>dalbergioids sensu lato</taxon>
        <taxon>Dalbergieae</taxon>
        <taxon>Pterocarpus clade</taxon>
        <taxon>Stylosanthes</taxon>
    </lineage>
</organism>
<feature type="compositionally biased region" description="Acidic residues" evidence="1">
    <location>
        <begin position="40"/>
        <end position="50"/>
    </location>
</feature>
<dbReference type="Pfam" id="PF20636">
    <property type="entry name" value="SMN_G2-BD"/>
    <property type="match status" value="1"/>
</dbReference>
<evidence type="ECO:0000259" key="2">
    <source>
        <dbReference type="Pfam" id="PF20636"/>
    </source>
</evidence>